<evidence type="ECO:0000256" key="4">
    <source>
        <dbReference type="ARBA" id="ARBA00023136"/>
    </source>
</evidence>
<keyword evidence="3 6" id="KW-1133">Transmembrane helix</keyword>
<dbReference type="PANTHER" id="PTHR34104">
    <property type="entry name" value="TRANSMEMBRANE PROTEIN 254"/>
    <property type="match status" value="1"/>
</dbReference>
<accession>A0ABM1W1Q7</accession>
<proteinExistence type="predicted"/>
<feature type="transmembrane region" description="Helical" evidence="6">
    <location>
        <begin position="48"/>
        <end position="73"/>
    </location>
</feature>
<dbReference type="Proteomes" id="UP000694888">
    <property type="component" value="Unplaced"/>
</dbReference>
<keyword evidence="2 6" id="KW-0812">Transmembrane</keyword>
<evidence type="ECO:0000313" key="8">
    <source>
        <dbReference type="RefSeq" id="XP_035828600.1"/>
    </source>
</evidence>
<sequence>MRDCWSASSNFRFITKQLSSLEEYHSVATRPHMATVSPNKVPSFLGPFASLAVFMGTTYPNICLLLSVFAVLMHSLEAAFAGKLCHDRDFSAGATAKWTVSTFFFGGSSLVRLWPAKPPYKIV</sequence>
<keyword evidence="7" id="KW-1185">Reference proteome</keyword>
<dbReference type="GeneID" id="101856219"/>
<protein>
    <recommendedName>
        <fullName evidence="5">Transmembrane protein 254</fullName>
    </recommendedName>
</protein>
<name>A0ABM1W1Q7_APLCA</name>
<dbReference type="PANTHER" id="PTHR34104:SF3">
    <property type="entry name" value="TRANSMEMBRANE PROTEIN 254"/>
    <property type="match status" value="1"/>
</dbReference>
<evidence type="ECO:0000256" key="1">
    <source>
        <dbReference type="ARBA" id="ARBA00004141"/>
    </source>
</evidence>
<evidence type="ECO:0000256" key="3">
    <source>
        <dbReference type="ARBA" id="ARBA00022989"/>
    </source>
</evidence>
<evidence type="ECO:0000313" key="7">
    <source>
        <dbReference type="Proteomes" id="UP000694888"/>
    </source>
</evidence>
<evidence type="ECO:0000256" key="2">
    <source>
        <dbReference type="ARBA" id="ARBA00022692"/>
    </source>
</evidence>
<evidence type="ECO:0000256" key="5">
    <source>
        <dbReference type="ARBA" id="ARBA00034834"/>
    </source>
</evidence>
<dbReference type="InterPro" id="IPR028110">
    <property type="entry name" value="TMEM254"/>
</dbReference>
<gene>
    <name evidence="8" type="primary">LOC101856219</name>
</gene>
<dbReference type="Pfam" id="PF14934">
    <property type="entry name" value="TMEM254"/>
    <property type="match status" value="1"/>
</dbReference>
<reference evidence="8" key="1">
    <citation type="submission" date="2025-08" db="UniProtKB">
        <authorList>
            <consortium name="RefSeq"/>
        </authorList>
    </citation>
    <scope>IDENTIFICATION</scope>
</reference>
<keyword evidence="4 6" id="KW-0472">Membrane</keyword>
<evidence type="ECO:0000256" key="6">
    <source>
        <dbReference type="SAM" id="Phobius"/>
    </source>
</evidence>
<dbReference type="RefSeq" id="XP_035828600.1">
    <property type="nucleotide sequence ID" value="XM_035972707.1"/>
</dbReference>
<organism evidence="7 8">
    <name type="scientific">Aplysia californica</name>
    <name type="common">California sea hare</name>
    <dbReference type="NCBI Taxonomy" id="6500"/>
    <lineage>
        <taxon>Eukaryota</taxon>
        <taxon>Metazoa</taxon>
        <taxon>Spiralia</taxon>
        <taxon>Lophotrochozoa</taxon>
        <taxon>Mollusca</taxon>
        <taxon>Gastropoda</taxon>
        <taxon>Heterobranchia</taxon>
        <taxon>Euthyneura</taxon>
        <taxon>Tectipleura</taxon>
        <taxon>Aplysiida</taxon>
        <taxon>Aplysioidea</taxon>
        <taxon>Aplysiidae</taxon>
        <taxon>Aplysia</taxon>
    </lineage>
</organism>
<comment type="subcellular location">
    <subcellularLocation>
        <location evidence="1">Membrane</location>
        <topology evidence="1">Multi-pass membrane protein</topology>
    </subcellularLocation>
</comment>